<dbReference type="EC" id="2.7.7.6" evidence="1"/>
<dbReference type="Gene3D" id="3.10.28.10">
    <property type="entry name" value="Homing endonucleases"/>
    <property type="match status" value="2"/>
</dbReference>
<evidence type="ECO:0000256" key="4">
    <source>
        <dbReference type="ARBA" id="ARBA00022695"/>
    </source>
</evidence>
<dbReference type="PROSITE" id="PS50819">
    <property type="entry name" value="INTEIN_ENDONUCLEASE"/>
    <property type="match status" value="2"/>
</dbReference>
<dbReference type="Pfam" id="PF04983">
    <property type="entry name" value="RNA_pol_Rpb1_3"/>
    <property type="match status" value="1"/>
</dbReference>
<dbReference type="InterPro" id="IPR004860">
    <property type="entry name" value="LAGLIDADG_dom"/>
</dbReference>
<keyword evidence="7" id="KW-0804">Transcription</keyword>
<dbReference type="InterPro" id="IPR038593">
    <property type="entry name" value="RNA_pol_Rpb1_7_sf"/>
</dbReference>
<dbReference type="Gene3D" id="6.20.50.80">
    <property type="match status" value="1"/>
</dbReference>
<protein>
    <recommendedName>
        <fullName evidence="1">DNA-directed RNA polymerase</fullName>
        <ecNumber evidence="1">2.7.7.6</ecNumber>
    </recommendedName>
</protein>
<dbReference type="GO" id="GO:0005665">
    <property type="term" value="C:RNA polymerase II, core complex"/>
    <property type="evidence" value="ECO:0007669"/>
    <property type="project" value="TreeGrafter"/>
</dbReference>
<dbReference type="InterPro" id="IPR038120">
    <property type="entry name" value="Rpb1_funnel_sf"/>
</dbReference>
<dbReference type="Gene3D" id="1.10.132.30">
    <property type="match status" value="1"/>
</dbReference>
<dbReference type="InterPro" id="IPR004042">
    <property type="entry name" value="Intein_endonuc_central"/>
</dbReference>
<keyword evidence="5" id="KW-0068">Autocatalytic cleavage</keyword>
<accession>A0A6C0DPK4</accession>
<dbReference type="GO" id="GO:0016539">
    <property type="term" value="P:intein-mediated protein splicing"/>
    <property type="evidence" value="ECO:0007669"/>
    <property type="project" value="InterPro"/>
</dbReference>
<dbReference type="InterPro" id="IPR006141">
    <property type="entry name" value="Intein_N"/>
</dbReference>
<dbReference type="SUPFAM" id="SSF55608">
    <property type="entry name" value="Homing endonucleases"/>
    <property type="match status" value="3"/>
</dbReference>
<dbReference type="GO" id="GO:0006351">
    <property type="term" value="P:DNA-templated transcription"/>
    <property type="evidence" value="ECO:0007669"/>
    <property type="project" value="InterPro"/>
</dbReference>
<dbReference type="PANTHER" id="PTHR19376">
    <property type="entry name" value="DNA-DIRECTED RNA POLYMERASE"/>
    <property type="match status" value="1"/>
</dbReference>
<sequence>MNMHMSQNILAETELRHLAAIPYQIISPAGNAPIIGIYQDSLLGSYRFTRPNIKFSPRDAMNLLMMYSKVDVKALRDAGAEISSFDILSQILAPITLKYKTKLFDEGEDEKESNNILEIRNGKYIRGQLEKSVLSSTTKGILHRICNDFGNFQSADFIDDLQNVVTEYMKTSSFSVGISDLIANTKTRDSIIEIIADQKQKVKTLIDKVHLGIFENNTANTNMAQFETNVGNTLNDATNQAGKIGLKSLNKTNRFVMIVNSGSKGSPINISQMISCLGQTSVDGKRIPYGFDSRTLPHFSKFDDSPNARGFIENSYISGLTAPELFFHAMGGRIGLIDTACKSVTWETPIVILENNKPKYIEIGKWIDAQLDAEPEKVQHFTERQMELMNINNAYIPTTDEDGNVSWGEITAITRHDPGKELYEIKTSGGRSVIVTESKSLLIWDKETKKLKETSTPDIKVGDFVPATGELCEPPIVLTHIDISEYLPKTEYIYGSDFHMAVNMMNSAMENKHKIKAGWWVENNGKNFTLPYTKKASVQRACVRSDVDKIQPGFVYPYGAIRKSSFIPEKFALSEENGIFVGLFLAEGNCHDCHITITNNNENIRSFVRAWFDNHSISYDERSRINKIGGLTTTITGACSVLEKFLTKWVGHGAANKHVPTEAFVAPECFIVGLLNGYFSGDGYVTKNSIEVGSASKRMIEGMNMLCTRIGVYGKMSTYQMKANNLKTKNIKPTHRLTIRAQWAKLFTEKVCLMEETKDKKMRSYSWCKNQRNVEPYNNIVLDEIIEINPISIENHPKVYDLTIPSTLNFGIANGLQVRDTSQTGYIQRRLIKGLEDLKVEYDMTVRNNKGKIIQFAYGDDGFDSMRTENQIMPLVGMSTEDIYLHYDILGVNENQTELISIYTKGTISRMKKQRDATKQKGQSYIEKMLDARKHIVEAVFRHKNENTVKLPVSFQHIIANTQGQLNLNSNSIVDITPLEAYELIEEYFEKLNRILYVKPTTLFEIMYFYYLTPRDLLVHKRFHRKGLILLLETVLLKYKQAIVHPGEMVGVVAGQSIGEPTTQLTLNSLVYAAEISVKNSKNEILRLKIGEFTESCMKTSQKIDYMSDKDTTYAELSEYYEVPCAAEDGQTVWRRIEAVTQHPVVNEDGTNTMLKVITKGNREVIATKAKSFLQLIDGKIQSVNGKDLKVGDYLPASRKPLEYTERFDLNLRDILPPSEYLYGTELAKAKEVMHETHWWKNHANKTFVLPHSNNRCVLPLFKENAGKGKTPNKSQYIKPGHVYMKSMGSCNYTIPETIPLNYEFGYLLGAYAAEGSLTKHKLSIANINDDYLKPIEDFCAKWNINNKKYKRLNRGGDGWTSQELKIDSSILCKIIENLCGRHSDKKKIASTIVFSNRQCILGFLDAYIGGDGSIAKKINKDGSVRISDIKMWSCSRDMLTDVMVMLRNVGVTSHIYKIQARKANEHSIQHKKQSYSLDVKNRQAQKLAGALNLTIKEKQQRLELLLKQQYFKYEYSLEDTKVPNTIEGKLVMEPRAGRFLDLEFDQIVSIEEVPNTTPYAYDLTVEDTRNFDCYNGLCMRDTFHLSGVASKANVTQGVPRIEELLRITRNPKKASLTVHLKPIDETDKEKAQQFSNMLEHTKLMDVIKSVQIYFDPNDNASTIVEDHLLLEQYFEFENLVEDCMEKTPDNKTSRSKWIIRMEIDAETLLEKNITMDDIHFAIQNSHGNDISCIYSDYNANNLVFRIRLNSSIFMKTKKQKGIPDTLDQSDEIYMLRNFQEAMLNNIILRGIDGIRNVIPRKLQNYLTKEEGKYVRKDVWVLDTTGTNLITVLGMDYIDATRTYSNDIRETFDILGIEAARQTIANELDETMGFSDVYINYHHTSLLCDRMACNMNMVPIFRSGILNDDIGPLAKSSFETHTEVLLNASRHAELDHMSGISGSVMMGQMSKAGTGAFQLVLDMNAIRNMDDVEVDIRNKNEEIEKMFGKFEDATDACNKSNVEIQNNLSAIRPNDAGACVTTDDGYDVGF</sequence>
<dbReference type="InterPro" id="IPR036844">
    <property type="entry name" value="Hint_dom_sf"/>
</dbReference>
<dbReference type="Pfam" id="PF05000">
    <property type="entry name" value="RNA_pol_Rpb1_4"/>
    <property type="match status" value="1"/>
</dbReference>
<proteinExistence type="predicted"/>
<evidence type="ECO:0000256" key="3">
    <source>
        <dbReference type="ARBA" id="ARBA00022679"/>
    </source>
</evidence>
<dbReference type="CDD" id="cd00081">
    <property type="entry name" value="Hint"/>
    <property type="match status" value="2"/>
</dbReference>
<dbReference type="InterPro" id="IPR007083">
    <property type="entry name" value="RNA_pol_Rpb1_4"/>
</dbReference>
<dbReference type="PRINTS" id="PR00379">
    <property type="entry name" value="INTEIN"/>
</dbReference>
<dbReference type="InterPro" id="IPR027434">
    <property type="entry name" value="Homing_endonucl"/>
</dbReference>
<keyword evidence="2" id="KW-0240">DNA-directed RNA polymerase</keyword>
<evidence type="ECO:0000256" key="6">
    <source>
        <dbReference type="ARBA" id="ARBA00023000"/>
    </source>
</evidence>
<dbReference type="Pfam" id="PF04992">
    <property type="entry name" value="RNA_pol_Rpb1_6"/>
    <property type="match status" value="1"/>
</dbReference>
<evidence type="ECO:0000256" key="1">
    <source>
        <dbReference type="ARBA" id="ARBA00012418"/>
    </source>
</evidence>
<dbReference type="Pfam" id="PF04998">
    <property type="entry name" value="RNA_pol_Rpb1_5"/>
    <property type="match status" value="2"/>
</dbReference>
<keyword evidence="6" id="KW-0651">Protein splicing</keyword>
<evidence type="ECO:0000259" key="8">
    <source>
        <dbReference type="PROSITE" id="PS50819"/>
    </source>
</evidence>
<keyword evidence="3" id="KW-0808">Transferase</keyword>
<dbReference type="PANTHER" id="PTHR19376:SF37">
    <property type="entry name" value="DNA-DIRECTED RNA POLYMERASE II SUBUNIT RPB1"/>
    <property type="match status" value="1"/>
</dbReference>
<dbReference type="InterPro" id="IPR007075">
    <property type="entry name" value="RNA_pol_Rpb1_6"/>
</dbReference>
<dbReference type="GO" id="GO:0003677">
    <property type="term" value="F:DNA binding"/>
    <property type="evidence" value="ECO:0007669"/>
    <property type="project" value="InterPro"/>
</dbReference>
<dbReference type="GO" id="GO:0004519">
    <property type="term" value="F:endonuclease activity"/>
    <property type="evidence" value="ECO:0007669"/>
    <property type="project" value="InterPro"/>
</dbReference>
<dbReference type="InterPro" id="IPR007066">
    <property type="entry name" value="RNA_pol_Rpb1_3"/>
</dbReference>
<dbReference type="InterPro" id="IPR007081">
    <property type="entry name" value="RNA_pol_Rpb1_5"/>
</dbReference>
<dbReference type="Gene3D" id="1.10.274.100">
    <property type="entry name" value="RNA polymerase Rpb1, domain 3"/>
    <property type="match status" value="1"/>
</dbReference>
<evidence type="ECO:0000313" key="9">
    <source>
        <dbReference type="EMBL" id="QHT18150.1"/>
    </source>
</evidence>
<name>A0A6C0DPK4_9ZZZZ</name>
<dbReference type="InterPro" id="IPR042102">
    <property type="entry name" value="RNA_pol_Rpb1_3_sf"/>
</dbReference>
<feature type="domain" description="DOD-type homing endonuclease" evidence="8">
    <location>
        <begin position="1308"/>
        <end position="1452"/>
    </location>
</feature>
<evidence type="ECO:0000256" key="2">
    <source>
        <dbReference type="ARBA" id="ARBA00022478"/>
    </source>
</evidence>
<dbReference type="InterPro" id="IPR006142">
    <property type="entry name" value="INTEIN"/>
</dbReference>
<evidence type="ECO:0000256" key="7">
    <source>
        <dbReference type="ARBA" id="ARBA00023163"/>
    </source>
</evidence>
<keyword evidence="4" id="KW-0548">Nucleotidyltransferase</keyword>
<dbReference type="SUPFAM" id="SSF51294">
    <property type="entry name" value="Hedgehog/intein (Hint) domain"/>
    <property type="match status" value="2"/>
</dbReference>
<dbReference type="Pfam" id="PF14528">
    <property type="entry name" value="LAGLIDADG_3"/>
    <property type="match status" value="2"/>
</dbReference>
<dbReference type="Gene3D" id="1.10.150.390">
    <property type="match status" value="1"/>
</dbReference>
<dbReference type="EMBL" id="MN739649">
    <property type="protein sequence ID" value="QHT18150.1"/>
    <property type="molecule type" value="Genomic_DNA"/>
</dbReference>
<evidence type="ECO:0000256" key="5">
    <source>
        <dbReference type="ARBA" id="ARBA00022813"/>
    </source>
</evidence>
<dbReference type="Gene3D" id="3.30.1360.140">
    <property type="match status" value="1"/>
</dbReference>
<feature type="domain" description="DOD-type homing endonuclease" evidence="8">
    <location>
        <begin position="580"/>
        <end position="712"/>
    </location>
</feature>
<organism evidence="9">
    <name type="scientific">viral metagenome</name>
    <dbReference type="NCBI Taxonomy" id="1070528"/>
    <lineage>
        <taxon>unclassified sequences</taxon>
        <taxon>metagenomes</taxon>
        <taxon>organismal metagenomes</taxon>
    </lineage>
</organism>
<dbReference type="GO" id="GO:0003899">
    <property type="term" value="F:DNA-directed RNA polymerase activity"/>
    <property type="evidence" value="ECO:0007669"/>
    <property type="project" value="UniProtKB-EC"/>
</dbReference>
<dbReference type="InterPro" id="IPR007073">
    <property type="entry name" value="RNA_pol_Rpb1_7"/>
</dbReference>
<dbReference type="Gene3D" id="2.170.16.10">
    <property type="entry name" value="Hedgehog/Intein (Hint) domain"/>
    <property type="match status" value="2"/>
</dbReference>
<dbReference type="Gene3D" id="6.10.250.2940">
    <property type="match status" value="1"/>
</dbReference>
<dbReference type="Pfam" id="PF14890">
    <property type="entry name" value="Intein_splicing"/>
    <property type="match status" value="1"/>
</dbReference>
<dbReference type="InterPro" id="IPR045867">
    <property type="entry name" value="DNA-dir_RpoC_beta_prime"/>
</dbReference>
<reference evidence="9" key="1">
    <citation type="journal article" date="2020" name="Nature">
        <title>Giant virus diversity and host interactions through global metagenomics.</title>
        <authorList>
            <person name="Schulz F."/>
            <person name="Roux S."/>
            <person name="Paez-Espino D."/>
            <person name="Jungbluth S."/>
            <person name="Walsh D.A."/>
            <person name="Denef V.J."/>
            <person name="McMahon K.D."/>
            <person name="Konstantinidis K.T."/>
            <person name="Eloe-Fadrosh E.A."/>
            <person name="Kyrpides N.C."/>
            <person name="Woyke T."/>
        </authorList>
    </citation>
    <scope>NUCLEOTIDE SEQUENCE</scope>
    <source>
        <strain evidence="9">GVMAG-M-3300023174-3</strain>
    </source>
</reference>
<dbReference type="Pfam" id="PF04990">
    <property type="entry name" value="RNA_pol_Rpb1_7"/>
    <property type="match status" value="1"/>
</dbReference>
<dbReference type="SUPFAM" id="SSF64484">
    <property type="entry name" value="beta and beta-prime subunits of DNA dependent RNA-polymerase"/>
    <property type="match status" value="2"/>
</dbReference>
<dbReference type="PROSITE" id="PS50817">
    <property type="entry name" value="INTEIN_N_TER"/>
    <property type="match status" value="1"/>
</dbReference>